<evidence type="ECO:0008006" key="4">
    <source>
        <dbReference type="Google" id="ProtNLM"/>
    </source>
</evidence>
<proteinExistence type="predicted"/>
<feature type="compositionally biased region" description="Polar residues" evidence="1">
    <location>
        <begin position="477"/>
        <end position="487"/>
    </location>
</feature>
<feature type="compositionally biased region" description="Low complexity" evidence="1">
    <location>
        <begin position="556"/>
        <end position="565"/>
    </location>
</feature>
<reference evidence="2" key="1">
    <citation type="journal article" date="2020" name="New Phytol.">
        <title>Comparative genomics reveals dynamic genome evolution in host specialist ectomycorrhizal fungi.</title>
        <authorList>
            <person name="Lofgren L.A."/>
            <person name="Nguyen N.H."/>
            <person name="Vilgalys R."/>
            <person name="Ruytinx J."/>
            <person name="Liao H.L."/>
            <person name="Branco S."/>
            <person name="Kuo A."/>
            <person name="LaButti K."/>
            <person name="Lipzen A."/>
            <person name="Andreopoulos W."/>
            <person name="Pangilinan J."/>
            <person name="Riley R."/>
            <person name="Hundley H."/>
            <person name="Na H."/>
            <person name="Barry K."/>
            <person name="Grigoriev I.V."/>
            <person name="Stajich J.E."/>
            <person name="Kennedy P.G."/>
        </authorList>
    </citation>
    <scope>NUCLEOTIDE SEQUENCE</scope>
    <source>
        <strain evidence="2">S12</strain>
    </source>
</reference>
<comment type="caution">
    <text evidence="2">The sequence shown here is derived from an EMBL/GenBank/DDBJ whole genome shotgun (WGS) entry which is preliminary data.</text>
</comment>
<evidence type="ECO:0000313" key="3">
    <source>
        <dbReference type="Proteomes" id="UP000719766"/>
    </source>
</evidence>
<feature type="compositionally biased region" description="Polar residues" evidence="1">
    <location>
        <begin position="538"/>
        <end position="548"/>
    </location>
</feature>
<dbReference type="AlphaFoldDB" id="A0A9P7J663"/>
<feature type="region of interest" description="Disordered" evidence="1">
    <location>
        <begin position="476"/>
        <end position="506"/>
    </location>
</feature>
<feature type="compositionally biased region" description="Low complexity" evidence="1">
    <location>
        <begin position="246"/>
        <end position="257"/>
    </location>
</feature>
<feature type="compositionally biased region" description="Polar residues" evidence="1">
    <location>
        <begin position="281"/>
        <end position="296"/>
    </location>
</feature>
<dbReference type="EMBL" id="JABBWE010000003">
    <property type="protein sequence ID" value="KAG1804690.1"/>
    <property type="molecule type" value="Genomic_DNA"/>
</dbReference>
<dbReference type="RefSeq" id="XP_041166305.1">
    <property type="nucleotide sequence ID" value="XM_041299306.1"/>
</dbReference>
<evidence type="ECO:0000256" key="1">
    <source>
        <dbReference type="SAM" id="MobiDB-lite"/>
    </source>
</evidence>
<feature type="compositionally biased region" description="Low complexity" evidence="1">
    <location>
        <begin position="266"/>
        <end position="278"/>
    </location>
</feature>
<feature type="region of interest" description="Disordered" evidence="1">
    <location>
        <begin position="531"/>
        <end position="565"/>
    </location>
</feature>
<protein>
    <recommendedName>
        <fullName evidence="4">PX domain-containing protein</fullName>
    </recommendedName>
</protein>
<accession>A0A9P7J663</accession>
<feature type="region of interest" description="Disordered" evidence="1">
    <location>
        <begin position="234"/>
        <end position="330"/>
    </location>
</feature>
<feature type="compositionally biased region" description="Low complexity" evidence="1">
    <location>
        <begin position="299"/>
        <end position="324"/>
    </location>
</feature>
<feature type="compositionally biased region" description="Polar residues" evidence="1">
    <location>
        <begin position="234"/>
        <end position="245"/>
    </location>
</feature>
<name>A0A9P7J663_9AGAM</name>
<dbReference type="Proteomes" id="UP000719766">
    <property type="component" value="Unassembled WGS sequence"/>
</dbReference>
<dbReference type="GeneID" id="64593070"/>
<keyword evidence="3" id="KW-1185">Reference proteome</keyword>
<dbReference type="OrthoDB" id="3244370at2759"/>
<sequence length="682" mass="75242">MAFVTGGASAYDQGPVSPDSWKRAVYRSAPQYFYVAVLTPEKQGGSYSYGLRICPIKNDNASISAHSTSSKGSHLEYDIWRKWEDCLWFQDSLEAEYALMARQKITRLAAGKGVKKGGMYIQSDQAASFDSLPPGPDPHSVARDIHRYIPKLTKKGTLFRASQATVDQRFVEFRDMINACFQEDLPMLLKELMATRTFTDFFGYWRRDHDLAIKTQKNQTSPAKARRSVSSSMLSAYFSPSNPATSDDVPSSTSVTESPKKLPRRGSGTSDSLSSGISLKDQPTTRSRANTHSAGLTISLPSRGSKSTLSSSSSGSPSPVTPRRSSNRLPMVVTHEAPITFGHNPHTPAGYASERRASVLQVLPEDQEVEIDKAVSANFAQTRRVNRTARVLGPPASELYDDTELSSDAESYARCSWRSTNSVSSSRAAAYLAELDVDFTLPHPHPERAHRPRASMCSVASYRTDASADAIISRSAYTQSSPSTGTRQYRHSVPFPDEEEWAEREPWADESAYGEDDLLDAYFYDAIPPTSPSEDSHFSSQQRDSYPTSPYPARRTSVTTSISSGSTGCSDGSAIAIKALYENHIIMLRVSRSLSFTEVRQRLYDKFVRQEGVPLSESFVVAILVPPPVKEKSGGRPYAASFSSMADKDNVVLHFVKSNDDWDQAIYKYGNKVLLRVIGSRA</sequence>
<organism evidence="2 3">
    <name type="scientific">Suillus plorans</name>
    <dbReference type="NCBI Taxonomy" id="116603"/>
    <lineage>
        <taxon>Eukaryota</taxon>
        <taxon>Fungi</taxon>
        <taxon>Dikarya</taxon>
        <taxon>Basidiomycota</taxon>
        <taxon>Agaricomycotina</taxon>
        <taxon>Agaricomycetes</taxon>
        <taxon>Agaricomycetidae</taxon>
        <taxon>Boletales</taxon>
        <taxon>Suillineae</taxon>
        <taxon>Suillaceae</taxon>
        <taxon>Suillus</taxon>
    </lineage>
</organism>
<evidence type="ECO:0000313" key="2">
    <source>
        <dbReference type="EMBL" id="KAG1804690.1"/>
    </source>
</evidence>
<gene>
    <name evidence="2" type="ORF">HD556DRAFT_1282888</name>
</gene>